<evidence type="ECO:0000256" key="3">
    <source>
        <dbReference type="ARBA" id="ARBA00023163"/>
    </source>
</evidence>
<dbReference type="PRINTS" id="PR00455">
    <property type="entry name" value="HTHTETR"/>
</dbReference>
<reference evidence="7" key="1">
    <citation type="submission" date="2024-05" db="EMBL/GenBank/DDBJ databases">
        <title>The Natural Products Discovery Center: Release of the First 8490 Sequenced Strains for Exploring Actinobacteria Biosynthetic Diversity.</title>
        <authorList>
            <person name="Kalkreuter E."/>
            <person name="Kautsar S.A."/>
            <person name="Yang D."/>
            <person name="Bader C.D."/>
            <person name="Teijaro C.N."/>
            <person name="Fluegel L."/>
            <person name="Davis C.M."/>
            <person name="Simpson J.R."/>
            <person name="Lauterbach L."/>
            <person name="Steele A.D."/>
            <person name="Gui C."/>
            <person name="Meng S."/>
            <person name="Li G."/>
            <person name="Viehrig K."/>
            <person name="Ye F."/>
            <person name="Su P."/>
            <person name="Kiefer A.F."/>
            <person name="Nichols A."/>
            <person name="Cepeda A.J."/>
            <person name="Yan W."/>
            <person name="Fan B."/>
            <person name="Jiang Y."/>
            <person name="Adhikari A."/>
            <person name="Zheng C.-J."/>
            <person name="Schuster L."/>
            <person name="Cowan T.M."/>
            <person name="Smanski M.J."/>
            <person name="Chevrette M.G."/>
            <person name="de Carvalho L.P.S."/>
            <person name="Shen B."/>
        </authorList>
    </citation>
    <scope>NUCLEOTIDE SEQUENCE</scope>
    <source>
        <strain evidence="7">NPDC080035</strain>
    </source>
</reference>
<dbReference type="InterPro" id="IPR036271">
    <property type="entry name" value="Tet_transcr_reg_TetR-rel_C_sf"/>
</dbReference>
<dbReference type="AlphaFoldDB" id="A0AAU7GEA5"/>
<dbReference type="SUPFAM" id="SSF46689">
    <property type="entry name" value="Homeodomain-like"/>
    <property type="match status" value="1"/>
</dbReference>
<dbReference type="EMBL" id="CP157390">
    <property type="protein sequence ID" value="XBM48226.1"/>
    <property type="molecule type" value="Genomic_DNA"/>
</dbReference>
<dbReference type="RefSeq" id="WP_348788178.1">
    <property type="nucleotide sequence ID" value="NZ_CP157390.1"/>
</dbReference>
<name>A0AAU7GEA5_9MICO</name>
<dbReference type="Pfam" id="PF17932">
    <property type="entry name" value="TetR_C_24"/>
    <property type="match status" value="1"/>
</dbReference>
<evidence type="ECO:0000259" key="6">
    <source>
        <dbReference type="PROSITE" id="PS50977"/>
    </source>
</evidence>
<dbReference type="PROSITE" id="PS50977">
    <property type="entry name" value="HTH_TETR_2"/>
    <property type="match status" value="1"/>
</dbReference>
<dbReference type="PANTHER" id="PTHR30055">
    <property type="entry name" value="HTH-TYPE TRANSCRIPTIONAL REGULATOR RUTR"/>
    <property type="match status" value="1"/>
</dbReference>
<dbReference type="Gene3D" id="1.10.357.10">
    <property type="entry name" value="Tetracycline Repressor, domain 2"/>
    <property type="match status" value="1"/>
</dbReference>
<evidence type="ECO:0000256" key="2">
    <source>
        <dbReference type="ARBA" id="ARBA00023125"/>
    </source>
</evidence>
<dbReference type="GO" id="GO:0003700">
    <property type="term" value="F:DNA-binding transcription factor activity"/>
    <property type="evidence" value="ECO:0007669"/>
    <property type="project" value="TreeGrafter"/>
</dbReference>
<sequence length="209" mass="22428">MTEPATAEEAPLARPTQRSQAKADRRAALLVAAAGMFAERGFNGVSIEDLGAAAGVSGPAVYRHFPSKQAVLAALLVGVSESLLAGGTSVEEDATDAASALRALIAFHVEFALTEADTIRVQDRDLDALPDAERREVRRLQRRYIEVWMRVLGALHPAVEPEELRLRVQATFGLINSTPHSARVGTAHTAAATVRPVLERMAWSALTSR</sequence>
<dbReference type="PROSITE" id="PS01081">
    <property type="entry name" value="HTH_TETR_1"/>
    <property type="match status" value="1"/>
</dbReference>
<keyword evidence="3" id="KW-0804">Transcription</keyword>
<dbReference type="InterPro" id="IPR009057">
    <property type="entry name" value="Homeodomain-like_sf"/>
</dbReference>
<feature type="region of interest" description="Disordered" evidence="5">
    <location>
        <begin position="1"/>
        <end position="21"/>
    </location>
</feature>
<dbReference type="InterPro" id="IPR041490">
    <property type="entry name" value="KstR2_TetR_C"/>
</dbReference>
<dbReference type="InterPro" id="IPR050109">
    <property type="entry name" value="HTH-type_TetR-like_transc_reg"/>
</dbReference>
<dbReference type="Gene3D" id="1.10.10.60">
    <property type="entry name" value="Homeodomain-like"/>
    <property type="match status" value="1"/>
</dbReference>
<dbReference type="InterPro" id="IPR001647">
    <property type="entry name" value="HTH_TetR"/>
</dbReference>
<dbReference type="GO" id="GO:0000976">
    <property type="term" value="F:transcription cis-regulatory region binding"/>
    <property type="evidence" value="ECO:0007669"/>
    <property type="project" value="TreeGrafter"/>
</dbReference>
<accession>A0AAU7GEA5</accession>
<organism evidence="7">
    <name type="scientific">Leifsonia sp. NPDC080035</name>
    <dbReference type="NCBI Taxonomy" id="3143936"/>
    <lineage>
        <taxon>Bacteria</taxon>
        <taxon>Bacillati</taxon>
        <taxon>Actinomycetota</taxon>
        <taxon>Actinomycetes</taxon>
        <taxon>Micrococcales</taxon>
        <taxon>Microbacteriaceae</taxon>
        <taxon>Leifsonia</taxon>
    </lineage>
</organism>
<dbReference type="GO" id="GO:0045892">
    <property type="term" value="P:negative regulation of DNA-templated transcription"/>
    <property type="evidence" value="ECO:0007669"/>
    <property type="project" value="UniProtKB-ARBA"/>
</dbReference>
<evidence type="ECO:0000256" key="4">
    <source>
        <dbReference type="PROSITE-ProRule" id="PRU00335"/>
    </source>
</evidence>
<dbReference type="PANTHER" id="PTHR30055:SF237">
    <property type="entry name" value="TRANSCRIPTIONAL REPRESSOR MCE3R"/>
    <property type="match status" value="1"/>
</dbReference>
<evidence type="ECO:0000256" key="1">
    <source>
        <dbReference type="ARBA" id="ARBA00023015"/>
    </source>
</evidence>
<feature type="compositionally biased region" description="Low complexity" evidence="5">
    <location>
        <begin position="1"/>
        <end position="16"/>
    </location>
</feature>
<dbReference type="FunFam" id="1.10.10.60:FF:000141">
    <property type="entry name" value="TetR family transcriptional regulator"/>
    <property type="match status" value="1"/>
</dbReference>
<keyword evidence="1" id="KW-0805">Transcription regulation</keyword>
<feature type="domain" description="HTH tetR-type" evidence="6">
    <location>
        <begin position="23"/>
        <end position="83"/>
    </location>
</feature>
<feature type="DNA-binding region" description="H-T-H motif" evidence="4">
    <location>
        <begin position="46"/>
        <end position="65"/>
    </location>
</feature>
<dbReference type="InterPro" id="IPR023772">
    <property type="entry name" value="DNA-bd_HTH_TetR-type_CS"/>
</dbReference>
<dbReference type="SUPFAM" id="SSF48498">
    <property type="entry name" value="Tetracyclin repressor-like, C-terminal domain"/>
    <property type="match status" value="1"/>
</dbReference>
<gene>
    <name evidence="7" type="ORF">AAME72_19500</name>
</gene>
<dbReference type="Pfam" id="PF00440">
    <property type="entry name" value="TetR_N"/>
    <property type="match status" value="1"/>
</dbReference>
<evidence type="ECO:0000313" key="7">
    <source>
        <dbReference type="EMBL" id="XBM48226.1"/>
    </source>
</evidence>
<protein>
    <submittedName>
        <fullName evidence="7">Helix-turn-helix domain-containing protein</fullName>
    </submittedName>
</protein>
<evidence type="ECO:0000256" key="5">
    <source>
        <dbReference type="SAM" id="MobiDB-lite"/>
    </source>
</evidence>
<keyword evidence="2 4" id="KW-0238">DNA-binding</keyword>
<proteinExistence type="predicted"/>